<organism evidence="1 2">
    <name type="scientific">Sphingobacterium micropteri</name>
    <dbReference type="NCBI Taxonomy" id="2763501"/>
    <lineage>
        <taxon>Bacteria</taxon>
        <taxon>Pseudomonadati</taxon>
        <taxon>Bacteroidota</taxon>
        <taxon>Sphingobacteriia</taxon>
        <taxon>Sphingobacteriales</taxon>
        <taxon>Sphingobacteriaceae</taxon>
        <taxon>Sphingobacterium</taxon>
    </lineage>
</organism>
<gene>
    <name evidence="1" type="ORF">H8B06_00905</name>
</gene>
<evidence type="ECO:0000313" key="2">
    <source>
        <dbReference type="Proteomes" id="UP000602759"/>
    </source>
</evidence>
<comment type="caution">
    <text evidence="1">The sequence shown here is derived from an EMBL/GenBank/DDBJ whole genome shotgun (WGS) entry which is preliminary data.</text>
</comment>
<dbReference type="RefSeq" id="WP_190992393.1">
    <property type="nucleotide sequence ID" value="NZ_JACOIK010000001.1"/>
</dbReference>
<proteinExistence type="predicted"/>
<name>A0ABR7YJ71_9SPHI</name>
<evidence type="ECO:0000313" key="1">
    <source>
        <dbReference type="EMBL" id="MBD1431369.1"/>
    </source>
</evidence>
<dbReference type="Proteomes" id="UP000602759">
    <property type="component" value="Unassembled WGS sequence"/>
</dbReference>
<protein>
    <submittedName>
        <fullName evidence="1">Uncharacterized protein</fullName>
    </submittedName>
</protein>
<reference evidence="1 2" key="1">
    <citation type="submission" date="2020-08" db="EMBL/GenBank/DDBJ databases">
        <title>Sphingobacterium sp. DN00404 isolated from aquaculture water.</title>
        <authorList>
            <person name="Zhang M."/>
        </authorList>
    </citation>
    <scope>NUCLEOTIDE SEQUENCE [LARGE SCALE GENOMIC DNA]</scope>
    <source>
        <strain evidence="1 2">DN00404</strain>
    </source>
</reference>
<accession>A0ABR7YJ71</accession>
<dbReference type="PROSITE" id="PS51257">
    <property type="entry name" value="PROKAR_LIPOPROTEIN"/>
    <property type="match status" value="1"/>
</dbReference>
<sequence length="386" mass="43274">MMKTRNILFFGLALWMVTACKKEDIVVENTTITPDLSNPVIQKISNQTWHRDAALGLESIKLIWESKENVPSPSESMASFLYVAAFQNMTLNRDGSSNMLFRPPFFPNIYIHNKGTWQVAKTDENTIILNTKTPVSNNTAKIKVLNLEAQDQVSTLKVSMDFGNRMIDFNLANSTSSTDAVEISAGDFRWLEQQTVSTAAINAADFIGTWATASYDEAVSVGNVAEKDIIRVTHIEDLLLSTPTLLSGQAFDLRADGTATIAYKVFERTFGAEFLDILPPGKTLASDATWEVKGNKIFVRTDEAFFYSMGELLFHLPVYGENLTKLGVAQNLPIRTQKQRYYAIELIEKMDDGFWSRITTNDAIFYTFLSKVPFDVNETINIKSAF</sequence>
<keyword evidence="2" id="KW-1185">Reference proteome</keyword>
<dbReference type="EMBL" id="JACOIK010000001">
    <property type="protein sequence ID" value="MBD1431369.1"/>
    <property type="molecule type" value="Genomic_DNA"/>
</dbReference>